<dbReference type="InterPro" id="IPR006442">
    <property type="entry name" value="Antitoxin_Phd/YefM"/>
</dbReference>
<dbReference type="InterPro" id="IPR036165">
    <property type="entry name" value="YefM-like_sf"/>
</dbReference>
<comment type="similarity">
    <text evidence="1 2">Belongs to the phD/YefM antitoxin family.</text>
</comment>
<dbReference type="PANTHER" id="PTHR35377">
    <property type="entry name" value="ANTITOXIN VAPB49-RELATED-RELATED"/>
    <property type="match status" value="1"/>
</dbReference>
<comment type="caution">
    <text evidence="4">The sequence shown here is derived from an EMBL/GenBank/DDBJ whole genome shotgun (WGS) entry which is preliminary data.</text>
</comment>
<dbReference type="Gene3D" id="3.40.1620.10">
    <property type="entry name" value="YefM-like domain"/>
    <property type="match status" value="1"/>
</dbReference>
<dbReference type="InterPro" id="IPR051416">
    <property type="entry name" value="phD-YefM_TA_antitoxins"/>
</dbReference>
<sequence length="89" mass="9659">MITVGIRQLRDRLSHYLRRVKAGERLVITERGKSVAVLSPSAGNATDQRVEAMLREGLACWGGGKPRGSPRPARVKGPSVAQAVIEGRR</sequence>
<dbReference type="Pfam" id="PF02604">
    <property type="entry name" value="PhdYeFM_antitox"/>
    <property type="match status" value="1"/>
</dbReference>
<dbReference type="Proteomes" id="UP000741360">
    <property type="component" value="Unassembled WGS sequence"/>
</dbReference>
<name>A0A932GQB4_UNCTE</name>
<evidence type="ECO:0000256" key="2">
    <source>
        <dbReference type="RuleBase" id="RU362080"/>
    </source>
</evidence>
<evidence type="ECO:0000313" key="5">
    <source>
        <dbReference type="Proteomes" id="UP000741360"/>
    </source>
</evidence>
<evidence type="ECO:0000256" key="1">
    <source>
        <dbReference type="ARBA" id="ARBA00009981"/>
    </source>
</evidence>
<evidence type="ECO:0000256" key="3">
    <source>
        <dbReference type="SAM" id="MobiDB-lite"/>
    </source>
</evidence>
<dbReference type="EMBL" id="JACPSX010000145">
    <property type="protein sequence ID" value="MBI3014927.1"/>
    <property type="molecule type" value="Genomic_DNA"/>
</dbReference>
<dbReference type="AlphaFoldDB" id="A0A932GQB4"/>
<proteinExistence type="inferred from homology"/>
<accession>A0A932GQB4</accession>
<dbReference type="GO" id="GO:0097351">
    <property type="term" value="F:toxin sequestering activity"/>
    <property type="evidence" value="ECO:0007669"/>
    <property type="project" value="TreeGrafter"/>
</dbReference>
<protein>
    <recommendedName>
        <fullName evidence="2">Antitoxin</fullName>
    </recommendedName>
</protein>
<dbReference type="PANTHER" id="PTHR35377:SF5">
    <property type="entry name" value="ANTITOXIN VAPB46"/>
    <property type="match status" value="1"/>
</dbReference>
<comment type="function">
    <text evidence="2">Antitoxin component of a type II toxin-antitoxin (TA) system.</text>
</comment>
<evidence type="ECO:0000313" key="4">
    <source>
        <dbReference type="EMBL" id="MBI3014927.1"/>
    </source>
</evidence>
<reference evidence="4" key="1">
    <citation type="submission" date="2020-07" db="EMBL/GenBank/DDBJ databases">
        <title>Huge and variable diversity of episymbiotic CPR bacteria and DPANN archaea in groundwater ecosystems.</title>
        <authorList>
            <person name="He C.Y."/>
            <person name="Keren R."/>
            <person name="Whittaker M."/>
            <person name="Farag I.F."/>
            <person name="Doudna J."/>
            <person name="Cate J.H.D."/>
            <person name="Banfield J.F."/>
        </authorList>
    </citation>
    <scope>NUCLEOTIDE SEQUENCE</scope>
    <source>
        <strain evidence="4">NC_groundwater_717_Ag_S-0.2um_59_8</strain>
    </source>
</reference>
<dbReference type="SUPFAM" id="SSF143120">
    <property type="entry name" value="YefM-like"/>
    <property type="match status" value="1"/>
</dbReference>
<gene>
    <name evidence="4" type="ORF">HYY65_07715</name>
</gene>
<organism evidence="4 5">
    <name type="scientific">Tectimicrobiota bacterium</name>
    <dbReference type="NCBI Taxonomy" id="2528274"/>
    <lineage>
        <taxon>Bacteria</taxon>
        <taxon>Pseudomonadati</taxon>
        <taxon>Nitrospinota/Tectimicrobiota group</taxon>
        <taxon>Candidatus Tectimicrobiota</taxon>
    </lineage>
</organism>
<dbReference type="NCBIfam" id="TIGR01552">
    <property type="entry name" value="phd_fam"/>
    <property type="match status" value="1"/>
</dbReference>
<feature type="region of interest" description="Disordered" evidence="3">
    <location>
        <begin position="61"/>
        <end position="89"/>
    </location>
</feature>